<dbReference type="RefSeq" id="WP_308956315.1">
    <property type="nucleotide sequence ID" value="NZ_JAVICY010000014.1"/>
</dbReference>
<protein>
    <submittedName>
        <fullName evidence="1">Uncharacterized protein</fullName>
    </submittedName>
</protein>
<gene>
    <name evidence="1" type="ORF">RFH51_13785</name>
</gene>
<dbReference type="AlphaFoldDB" id="A0AAW8JKG1"/>
<comment type="caution">
    <text evidence="1">The sequence shown here is derived from an EMBL/GenBank/DDBJ whole genome shotgun (WGS) entry which is preliminary data.</text>
</comment>
<evidence type="ECO:0000313" key="2">
    <source>
        <dbReference type="Proteomes" id="UP001243195"/>
    </source>
</evidence>
<dbReference type="Proteomes" id="UP001243195">
    <property type="component" value="Unassembled WGS sequence"/>
</dbReference>
<organism evidence="1 2">
    <name type="scientific">Acinetobacter gerneri</name>
    <dbReference type="NCBI Taxonomy" id="202952"/>
    <lineage>
        <taxon>Bacteria</taxon>
        <taxon>Pseudomonadati</taxon>
        <taxon>Pseudomonadota</taxon>
        <taxon>Gammaproteobacteria</taxon>
        <taxon>Moraxellales</taxon>
        <taxon>Moraxellaceae</taxon>
        <taxon>Acinetobacter</taxon>
    </lineage>
</organism>
<dbReference type="EMBL" id="JAVIDA010000021">
    <property type="protein sequence ID" value="MDQ9072527.1"/>
    <property type="molecule type" value="Genomic_DNA"/>
</dbReference>
<evidence type="ECO:0000313" key="1">
    <source>
        <dbReference type="EMBL" id="MDQ9072527.1"/>
    </source>
</evidence>
<reference evidence="1" key="1">
    <citation type="submission" date="2023-08" db="EMBL/GenBank/DDBJ databases">
        <title>Emergence of clinically-relevant ST2 carbapenem-resistant Acinetobacter baumannii strains in hospital sewages in Zhejiang, East of China.</title>
        <authorList>
            <person name="Kaichao C."/>
            <person name="Zhang R."/>
        </authorList>
    </citation>
    <scope>NUCLEOTIDE SEQUENCE</scope>
    <source>
        <strain evidence="1">M-SY-60</strain>
    </source>
</reference>
<sequence>MGKQPHFIVEVDKTKSYSNDIIVNYNSINTTNGYHRLNRIQTLLSKGKIYEMEPQESQIIEYYVKSNNGYLYQGQWNLEYDTGGLKRKDRDDDNRYKLIITPTENRVIFSNYRNGIQTNSEEFEYSPKIGKNYFNEPTDLKLFTKFSLPKTSKFEPYLANLTLEKLKKMSKEDFKKNNAYLLERDVNKLNLNEEELNELRSLGLIKMD</sequence>
<proteinExistence type="predicted"/>
<name>A0AAW8JKG1_9GAMM</name>
<accession>A0AAW8JKG1</accession>